<accession>A0AAW2L9B0</accession>
<dbReference type="InterPro" id="IPR036396">
    <property type="entry name" value="Cyt_P450_sf"/>
</dbReference>
<dbReference type="Gene3D" id="1.10.630.10">
    <property type="entry name" value="Cytochrome P450"/>
    <property type="match status" value="1"/>
</dbReference>
<dbReference type="GO" id="GO:0020037">
    <property type="term" value="F:heme binding"/>
    <property type="evidence" value="ECO:0007669"/>
    <property type="project" value="InterPro"/>
</dbReference>
<dbReference type="Pfam" id="PF00067">
    <property type="entry name" value="p450"/>
    <property type="match status" value="1"/>
</dbReference>
<dbReference type="PANTHER" id="PTHR24299">
    <property type="entry name" value="CYTOCHROME P450 FAMILY 1"/>
    <property type="match status" value="1"/>
</dbReference>
<evidence type="ECO:0000256" key="1">
    <source>
        <dbReference type="ARBA" id="ARBA00004167"/>
    </source>
</evidence>
<dbReference type="GO" id="GO:0005506">
    <property type="term" value="F:iron ion binding"/>
    <property type="evidence" value="ECO:0007669"/>
    <property type="project" value="InterPro"/>
</dbReference>
<feature type="signal peptide" evidence="3">
    <location>
        <begin position="1"/>
        <end position="17"/>
    </location>
</feature>
<name>A0AAW2L9B0_9LAMI</name>
<comment type="caution">
    <text evidence="4">The sequence shown here is derived from an EMBL/GenBank/DDBJ whole genome shotgun (WGS) entry which is preliminary data.</text>
</comment>
<evidence type="ECO:0000256" key="3">
    <source>
        <dbReference type="SAM" id="SignalP"/>
    </source>
</evidence>
<sequence length="108" mass="12106">MDLTASFLLLLLCLIWACFHLLQSNSRQYRRSAKLPPGPYPLPIIGNILQLGQNPTRSLTKLSKTYGPLMHLKLGTIDTIVVSSPEMAKEILQKHDQDFSLRMTTAAN</sequence>
<reference evidence="4" key="1">
    <citation type="submission" date="2020-06" db="EMBL/GenBank/DDBJ databases">
        <authorList>
            <person name="Li T."/>
            <person name="Hu X."/>
            <person name="Zhang T."/>
            <person name="Song X."/>
            <person name="Zhang H."/>
            <person name="Dai N."/>
            <person name="Sheng W."/>
            <person name="Hou X."/>
            <person name="Wei L."/>
        </authorList>
    </citation>
    <scope>NUCLEOTIDE SEQUENCE</scope>
    <source>
        <strain evidence="4">G01</strain>
        <tissue evidence="4">Leaf</tissue>
    </source>
</reference>
<dbReference type="GO" id="GO:0016705">
    <property type="term" value="F:oxidoreductase activity, acting on paired donors, with incorporation or reduction of molecular oxygen"/>
    <property type="evidence" value="ECO:0007669"/>
    <property type="project" value="InterPro"/>
</dbReference>
<dbReference type="SUPFAM" id="SSF48264">
    <property type="entry name" value="Cytochrome P450"/>
    <property type="match status" value="1"/>
</dbReference>
<dbReference type="GO" id="GO:0016020">
    <property type="term" value="C:membrane"/>
    <property type="evidence" value="ECO:0007669"/>
    <property type="project" value="UniProtKB-SubCell"/>
</dbReference>
<evidence type="ECO:0000256" key="2">
    <source>
        <dbReference type="ARBA" id="ARBA00023002"/>
    </source>
</evidence>
<dbReference type="PRINTS" id="PR00463">
    <property type="entry name" value="EP450I"/>
</dbReference>
<dbReference type="GO" id="GO:0004497">
    <property type="term" value="F:monooxygenase activity"/>
    <property type="evidence" value="ECO:0007669"/>
    <property type="project" value="InterPro"/>
</dbReference>
<dbReference type="InterPro" id="IPR001128">
    <property type="entry name" value="Cyt_P450"/>
</dbReference>
<gene>
    <name evidence="4" type="ORF">Sangu_2333400</name>
</gene>
<dbReference type="PANTHER" id="PTHR24299:SF59">
    <property type="entry name" value="CYTOCHROME P450 SUPERFAMILY PROTEIN"/>
    <property type="match status" value="1"/>
</dbReference>
<dbReference type="EMBL" id="JACGWK010000015">
    <property type="protein sequence ID" value="KAL0314890.1"/>
    <property type="molecule type" value="Genomic_DNA"/>
</dbReference>
<proteinExistence type="predicted"/>
<organism evidence="4">
    <name type="scientific">Sesamum angustifolium</name>
    <dbReference type="NCBI Taxonomy" id="2727405"/>
    <lineage>
        <taxon>Eukaryota</taxon>
        <taxon>Viridiplantae</taxon>
        <taxon>Streptophyta</taxon>
        <taxon>Embryophyta</taxon>
        <taxon>Tracheophyta</taxon>
        <taxon>Spermatophyta</taxon>
        <taxon>Magnoliopsida</taxon>
        <taxon>eudicotyledons</taxon>
        <taxon>Gunneridae</taxon>
        <taxon>Pentapetalae</taxon>
        <taxon>asterids</taxon>
        <taxon>lamiids</taxon>
        <taxon>Lamiales</taxon>
        <taxon>Pedaliaceae</taxon>
        <taxon>Sesamum</taxon>
    </lineage>
</organism>
<keyword evidence="2" id="KW-0560">Oxidoreductase</keyword>
<protein>
    <submittedName>
        <fullName evidence="4">Cytochrome</fullName>
    </submittedName>
</protein>
<feature type="chain" id="PRO_5043923839" evidence="3">
    <location>
        <begin position="18"/>
        <end position="108"/>
    </location>
</feature>
<dbReference type="InterPro" id="IPR002401">
    <property type="entry name" value="Cyt_P450_E_grp-I"/>
</dbReference>
<keyword evidence="3" id="KW-0732">Signal</keyword>
<dbReference type="AlphaFoldDB" id="A0AAW2L9B0"/>
<reference evidence="4" key="2">
    <citation type="journal article" date="2024" name="Plant">
        <title>Genomic evolution and insights into agronomic trait innovations of Sesamum species.</title>
        <authorList>
            <person name="Miao H."/>
            <person name="Wang L."/>
            <person name="Qu L."/>
            <person name="Liu H."/>
            <person name="Sun Y."/>
            <person name="Le M."/>
            <person name="Wang Q."/>
            <person name="Wei S."/>
            <person name="Zheng Y."/>
            <person name="Lin W."/>
            <person name="Duan Y."/>
            <person name="Cao H."/>
            <person name="Xiong S."/>
            <person name="Wang X."/>
            <person name="Wei L."/>
            <person name="Li C."/>
            <person name="Ma Q."/>
            <person name="Ju M."/>
            <person name="Zhao R."/>
            <person name="Li G."/>
            <person name="Mu C."/>
            <person name="Tian Q."/>
            <person name="Mei H."/>
            <person name="Zhang T."/>
            <person name="Gao T."/>
            <person name="Zhang H."/>
        </authorList>
    </citation>
    <scope>NUCLEOTIDE SEQUENCE</scope>
    <source>
        <strain evidence="4">G01</strain>
    </source>
</reference>
<comment type="subcellular location">
    <subcellularLocation>
        <location evidence="1">Membrane</location>
        <topology evidence="1">Single-pass membrane protein</topology>
    </subcellularLocation>
</comment>
<evidence type="ECO:0000313" key="4">
    <source>
        <dbReference type="EMBL" id="KAL0314890.1"/>
    </source>
</evidence>